<dbReference type="EMBL" id="JXTC01000514">
    <property type="protein sequence ID" value="PON48592.1"/>
    <property type="molecule type" value="Genomic_DNA"/>
</dbReference>
<feature type="region of interest" description="Disordered" evidence="1">
    <location>
        <begin position="47"/>
        <end position="76"/>
    </location>
</feature>
<gene>
    <name evidence="2" type="ORF">TorRG33x02_319700</name>
</gene>
<evidence type="ECO:0000313" key="3">
    <source>
        <dbReference type="Proteomes" id="UP000237000"/>
    </source>
</evidence>
<organism evidence="2 3">
    <name type="scientific">Trema orientale</name>
    <name type="common">Charcoal tree</name>
    <name type="synonym">Celtis orientalis</name>
    <dbReference type="NCBI Taxonomy" id="63057"/>
    <lineage>
        <taxon>Eukaryota</taxon>
        <taxon>Viridiplantae</taxon>
        <taxon>Streptophyta</taxon>
        <taxon>Embryophyta</taxon>
        <taxon>Tracheophyta</taxon>
        <taxon>Spermatophyta</taxon>
        <taxon>Magnoliopsida</taxon>
        <taxon>eudicotyledons</taxon>
        <taxon>Gunneridae</taxon>
        <taxon>Pentapetalae</taxon>
        <taxon>rosids</taxon>
        <taxon>fabids</taxon>
        <taxon>Rosales</taxon>
        <taxon>Cannabaceae</taxon>
        <taxon>Trema</taxon>
    </lineage>
</organism>
<evidence type="ECO:0000313" key="2">
    <source>
        <dbReference type="EMBL" id="PON48592.1"/>
    </source>
</evidence>
<comment type="caution">
    <text evidence="2">The sequence shown here is derived from an EMBL/GenBank/DDBJ whole genome shotgun (WGS) entry which is preliminary data.</text>
</comment>
<name>A0A2P5BIG4_TREOI</name>
<reference evidence="3" key="1">
    <citation type="submission" date="2016-06" db="EMBL/GenBank/DDBJ databases">
        <title>Parallel loss of symbiosis genes in relatives of nitrogen-fixing non-legume Parasponia.</title>
        <authorList>
            <person name="Van Velzen R."/>
            <person name="Holmer R."/>
            <person name="Bu F."/>
            <person name="Rutten L."/>
            <person name="Van Zeijl A."/>
            <person name="Liu W."/>
            <person name="Santuari L."/>
            <person name="Cao Q."/>
            <person name="Sharma T."/>
            <person name="Shen D."/>
            <person name="Roswanjaya Y."/>
            <person name="Wardhani T."/>
            <person name="Kalhor M.S."/>
            <person name="Jansen J."/>
            <person name="Van den Hoogen J."/>
            <person name="Gungor B."/>
            <person name="Hartog M."/>
            <person name="Hontelez J."/>
            <person name="Verver J."/>
            <person name="Yang W.-C."/>
            <person name="Schijlen E."/>
            <person name="Repin R."/>
            <person name="Schilthuizen M."/>
            <person name="Schranz E."/>
            <person name="Heidstra R."/>
            <person name="Miyata K."/>
            <person name="Fedorova E."/>
            <person name="Kohlen W."/>
            <person name="Bisseling T."/>
            <person name="Smit S."/>
            <person name="Geurts R."/>
        </authorList>
    </citation>
    <scope>NUCLEOTIDE SEQUENCE [LARGE SCALE GENOMIC DNA]</scope>
    <source>
        <strain evidence="3">cv. RG33-2</strain>
    </source>
</reference>
<sequence>MTAILVEVSVENMSGLHIDDRNTSYIRNEVIELNTSFEKNDSLSETFERELTKDERKRKRARELNRYHIQEKQKYN</sequence>
<evidence type="ECO:0000256" key="1">
    <source>
        <dbReference type="SAM" id="MobiDB-lite"/>
    </source>
</evidence>
<proteinExistence type="predicted"/>
<accession>A0A2P5BIG4</accession>
<keyword evidence="3" id="KW-1185">Reference proteome</keyword>
<protein>
    <submittedName>
        <fullName evidence="2">Uncharacterized protein</fullName>
    </submittedName>
</protein>
<dbReference type="Proteomes" id="UP000237000">
    <property type="component" value="Unassembled WGS sequence"/>
</dbReference>
<feature type="compositionally biased region" description="Basic and acidic residues" evidence="1">
    <location>
        <begin position="62"/>
        <end position="76"/>
    </location>
</feature>
<dbReference type="InParanoid" id="A0A2P5BIG4"/>
<dbReference type="AlphaFoldDB" id="A0A2P5BIG4"/>